<name>A0A6G0SSX5_APHGL</name>
<evidence type="ECO:0000256" key="1">
    <source>
        <dbReference type="SAM" id="Phobius"/>
    </source>
</evidence>
<dbReference type="AlphaFoldDB" id="A0A6G0SSX5"/>
<accession>A0A6G0SSX5</accession>
<protein>
    <submittedName>
        <fullName evidence="2">Uncharacterized protein</fullName>
    </submittedName>
</protein>
<organism evidence="2 3">
    <name type="scientific">Aphis glycines</name>
    <name type="common">Soybean aphid</name>
    <dbReference type="NCBI Taxonomy" id="307491"/>
    <lineage>
        <taxon>Eukaryota</taxon>
        <taxon>Metazoa</taxon>
        <taxon>Ecdysozoa</taxon>
        <taxon>Arthropoda</taxon>
        <taxon>Hexapoda</taxon>
        <taxon>Insecta</taxon>
        <taxon>Pterygota</taxon>
        <taxon>Neoptera</taxon>
        <taxon>Paraneoptera</taxon>
        <taxon>Hemiptera</taxon>
        <taxon>Sternorrhyncha</taxon>
        <taxon>Aphidomorpha</taxon>
        <taxon>Aphidoidea</taxon>
        <taxon>Aphididae</taxon>
        <taxon>Aphidini</taxon>
        <taxon>Aphis</taxon>
        <taxon>Aphis</taxon>
    </lineage>
</organism>
<feature type="transmembrane region" description="Helical" evidence="1">
    <location>
        <begin position="162"/>
        <end position="179"/>
    </location>
</feature>
<keyword evidence="1" id="KW-0812">Transmembrane</keyword>
<evidence type="ECO:0000313" key="2">
    <source>
        <dbReference type="EMBL" id="KAE9521476.1"/>
    </source>
</evidence>
<keyword evidence="1" id="KW-0472">Membrane</keyword>
<sequence>MSCYYETVGNMFHKAFKDFRFAVENHPQSLISDLICFKIKILFKYRFGRIPVLCKICRFRSFFFLFMSIIMKTVGNCSLLTVISIKDIRFAVENHPQMGYVFKLKILFKYRFGRIPVLCEICRFRSFFFLFMSIIMKTVGNCSLLTVISIKDIRFAVENHPQCLFAVFGHFFFVYLNYFENCLEMFTFNGYKHQGHSICSRKPPSKVVIGAFFRLICRFRSFFFLFISIILKTVGKCSLLTVISIKDIRFAVENNPHSLYVFKLKILFKYRFGRIPVLCKICRFRSFFSCFMSTYYENCWELFTFNGYKHQGHSICSRKPPSKFVIGAFFRLVMLYKETKKKNFRNL</sequence>
<dbReference type="Proteomes" id="UP000475862">
    <property type="component" value="Unassembled WGS sequence"/>
</dbReference>
<evidence type="ECO:0000313" key="3">
    <source>
        <dbReference type="Proteomes" id="UP000475862"/>
    </source>
</evidence>
<reference evidence="2 3" key="1">
    <citation type="submission" date="2019-08" db="EMBL/GenBank/DDBJ databases">
        <title>The genome of the soybean aphid Biotype 1, its phylome, world population structure and adaptation to the North American continent.</title>
        <authorList>
            <person name="Giordano R."/>
            <person name="Donthu R.K."/>
            <person name="Hernandez A.G."/>
            <person name="Wright C.L."/>
            <person name="Zimin A.V."/>
        </authorList>
    </citation>
    <scope>NUCLEOTIDE SEQUENCE [LARGE SCALE GENOMIC DNA]</scope>
    <source>
        <tissue evidence="2">Whole aphids</tissue>
    </source>
</reference>
<dbReference type="EMBL" id="VYZN01002823">
    <property type="protein sequence ID" value="KAE9521476.1"/>
    <property type="molecule type" value="Genomic_DNA"/>
</dbReference>
<gene>
    <name evidence="2" type="ORF">AGLY_018126</name>
</gene>
<proteinExistence type="predicted"/>
<keyword evidence="1" id="KW-1133">Transmembrane helix</keyword>
<keyword evidence="3" id="KW-1185">Reference proteome</keyword>
<comment type="caution">
    <text evidence="2">The sequence shown here is derived from an EMBL/GenBank/DDBJ whole genome shotgun (WGS) entry which is preliminary data.</text>
</comment>
<feature type="transmembrane region" description="Helical" evidence="1">
    <location>
        <begin position="62"/>
        <end position="85"/>
    </location>
</feature>
<feature type="transmembrane region" description="Helical" evidence="1">
    <location>
        <begin position="127"/>
        <end position="150"/>
    </location>
</feature>